<dbReference type="InterPro" id="IPR001387">
    <property type="entry name" value="Cro/C1-type_HTH"/>
</dbReference>
<dbReference type="GO" id="GO:0003700">
    <property type="term" value="F:DNA-binding transcription factor activity"/>
    <property type="evidence" value="ECO:0007669"/>
    <property type="project" value="TreeGrafter"/>
</dbReference>
<proteinExistence type="predicted"/>
<feature type="domain" description="HTH cro/C1-type" evidence="2">
    <location>
        <begin position="19"/>
        <end position="73"/>
    </location>
</feature>
<accession>A0A7Y0DWI1</accession>
<evidence type="ECO:0000256" key="1">
    <source>
        <dbReference type="ARBA" id="ARBA00023125"/>
    </source>
</evidence>
<protein>
    <submittedName>
        <fullName evidence="3">Helix-turn-helix transcriptional regulator</fullName>
    </submittedName>
</protein>
<evidence type="ECO:0000313" key="3">
    <source>
        <dbReference type="EMBL" id="NMM42910.1"/>
    </source>
</evidence>
<evidence type="ECO:0000259" key="2">
    <source>
        <dbReference type="PROSITE" id="PS50943"/>
    </source>
</evidence>
<dbReference type="Proteomes" id="UP000539372">
    <property type="component" value="Unassembled WGS sequence"/>
</dbReference>
<dbReference type="PANTHER" id="PTHR46797:SF10">
    <property type="entry name" value="BLR1115 PROTEIN"/>
    <property type="match status" value="1"/>
</dbReference>
<keyword evidence="4" id="KW-1185">Reference proteome</keyword>
<dbReference type="CDD" id="cd02209">
    <property type="entry name" value="cupin_XRE_C"/>
    <property type="match status" value="1"/>
</dbReference>
<dbReference type="InterPro" id="IPR011051">
    <property type="entry name" value="RmlC_Cupin_sf"/>
</dbReference>
<comment type="caution">
    <text evidence="3">The sequence shown here is derived from an EMBL/GenBank/DDBJ whole genome shotgun (WGS) entry which is preliminary data.</text>
</comment>
<organism evidence="3 4">
    <name type="scientific">Pacificispira spongiicola</name>
    <dbReference type="NCBI Taxonomy" id="2729598"/>
    <lineage>
        <taxon>Bacteria</taxon>
        <taxon>Pseudomonadati</taxon>
        <taxon>Pseudomonadota</taxon>
        <taxon>Alphaproteobacteria</taxon>
        <taxon>Rhodospirillales</taxon>
        <taxon>Rhodospirillaceae</taxon>
        <taxon>Pacificispira</taxon>
    </lineage>
</organism>
<dbReference type="Gene3D" id="2.60.120.10">
    <property type="entry name" value="Jelly Rolls"/>
    <property type="match status" value="1"/>
</dbReference>
<dbReference type="Pfam" id="PF13560">
    <property type="entry name" value="HTH_31"/>
    <property type="match status" value="1"/>
</dbReference>
<gene>
    <name evidence="3" type="ORF">HH303_00365</name>
</gene>
<dbReference type="PANTHER" id="PTHR46797">
    <property type="entry name" value="HTH-TYPE TRANSCRIPTIONAL REGULATOR"/>
    <property type="match status" value="1"/>
</dbReference>
<dbReference type="PROSITE" id="PS50943">
    <property type="entry name" value="HTH_CROC1"/>
    <property type="match status" value="1"/>
</dbReference>
<dbReference type="InterPro" id="IPR014710">
    <property type="entry name" value="RmlC-like_jellyroll"/>
</dbReference>
<sequence length="190" mass="20788">METSLSIETSIDTRLAERLRLLRMDRGWTLDDLAKRSGVSRATLSRLENGEVSPTTTVLGRLCAAHGMTLSRLMILVEGDTAPLIPQAAQTVWTDPETGYVRRVLSPPGGDLSGEVIEATLPPACRIDYDAPPRPGLEHHLVLLDGMLTVTLDGTAHRVAPGDCLRYRLFGTSRFETPANIGARYHLFLV</sequence>
<dbReference type="SUPFAM" id="SSF47413">
    <property type="entry name" value="lambda repressor-like DNA-binding domains"/>
    <property type="match status" value="1"/>
</dbReference>
<dbReference type="RefSeq" id="WP_169623228.1">
    <property type="nucleotide sequence ID" value="NZ_JABBNT010000001.1"/>
</dbReference>
<evidence type="ECO:0000313" key="4">
    <source>
        <dbReference type="Proteomes" id="UP000539372"/>
    </source>
</evidence>
<dbReference type="InterPro" id="IPR050807">
    <property type="entry name" value="TransReg_Diox_bact_type"/>
</dbReference>
<dbReference type="GO" id="GO:0005829">
    <property type="term" value="C:cytosol"/>
    <property type="evidence" value="ECO:0007669"/>
    <property type="project" value="TreeGrafter"/>
</dbReference>
<dbReference type="GO" id="GO:0003677">
    <property type="term" value="F:DNA binding"/>
    <property type="evidence" value="ECO:0007669"/>
    <property type="project" value="UniProtKB-KW"/>
</dbReference>
<keyword evidence="1" id="KW-0238">DNA-binding</keyword>
<name>A0A7Y0DWI1_9PROT</name>
<reference evidence="3 4" key="1">
    <citation type="submission" date="2020-04" db="EMBL/GenBank/DDBJ databases">
        <title>Rhodospirillaceae bacterium KN72 isolated from deep sea.</title>
        <authorList>
            <person name="Zhang D.-C."/>
        </authorList>
    </citation>
    <scope>NUCLEOTIDE SEQUENCE [LARGE SCALE GENOMIC DNA]</scope>
    <source>
        <strain evidence="3 4">KN72</strain>
    </source>
</reference>
<dbReference type="InterPro" id="IPR010982">
    <property type="entry name" value="Lambda_DNA-bd_dom_sf"/>
</dbReference>
<dbReference type="EMBL" id="JABBNT010000001">
    <property type="protein sequence ID" value="NMM42910.1"/>
    <property type="molecule type" value="Genomic_DNA"/>
</dbReference>
<dbReference type="CDD" id="cd00093">
    <property type="entry name" value="HTH_XRE"/>
    <property type="match status" value="1"/>
</dbReference>
<dbReference type="SMART" id="SM00530">
    <property type="entry name" value="HTH_XRE"/>
    <property type="match status" value="1"/>
</dbReference>
<dbReference type="SUPFAM" id="SSF51182">
    <property type="entry name" value="RmlC-like cupins"/>
    <property type="match status" value="1"/>
</dbReference>
<dbReference type="Gene3D" id="1.10.260.40">
    <property type="entry name" value="lambda repressor-like DNA-binding domains"/>
    <property type="match status" value="1"/>
</dbReference>
<dbReference type="AlphaFoldDB" id="A0A7Y0DWI1"/>